<name>A0A139RNE3_STROR</name>
<dbReference type="GO" id="GO:0005524">
    <property type="term" value="F:ATP binding"/>
    <property type="evidence" value="ECO:0007669"/>
    <property type="project" value="UniProtKB-KW"/>
</dbReference>
<dbReference type="PANTHER" id="PTHR12358">
    <property type="entry name" value="SPHINGOSINE KINASE"/>
    <property type="match status" value="1"/>
</dbReference>
<gene>
    <name evidence="14" type="ORF">SORDD17_00531</name>
</gene>
<dbReference type="NCBIfam" id="NF009603">
    <property type="entry name" value="PRK13055.1"/>
    <property type="match status" value="1"/>
</dbReference>
<evidence type="ECO:0000256" key="7">
    <source>
        <dbReference type="ARBA" id="ARBA00022777"/>
    </source>
</evidence>
<dbReference type="SUPFAM" id="SSF111331">
    <property type="entry name" value="NAD kinase/diacylglycerol kinase-like"/>
    <property type="match status" value="1"/>
</dbReference>
<keyword evidence="11" id="KW-0594">Phospholipid biosynthesis</keyword>
<dbReference type="InterPro" id="IPR005218">
    <property type="entry name" value="Diacylglycerol/lipid_kinase"/>
</dbReference>
<evidence type="ECO:0000256" key="2">
    <source>
        <dbReference type="ARBA" id="ARBA00005983"/>
    </source>
</evidence>
<keyword evidence="4" id="KW-0808">Transferase</keyword>
<dbReference type="NCBIfam" id="TIGR00147">
    <property type="entry name" value="YegS/Rv2252/BmrU family lipid kinase"/>
    <property type="match status" value="1"/>
</dbReference>
<evidence type="ECO:0000256" key="8">
    <source>
        <dbReference type="ARBA" id="ARBA00022840"/>
    </source>
</evidence>
<comment type="cofactor">
    <cofactor evidence="1">
        <name>Mg(2+)</name>
        <dbReference type="ChEBI" id="CHEBI:18420"/>
    </cofactor>
</comment>
<dbReference type="EMBL" id="LQZE01000109">
    <property type="protein sequence ID" value="KXU16263.1"/>
    <property type="molecule type" value="Genomic_DNA"/>
</dbReference>
<evidence type="ECO:0000313" key="15">
    <source>
        <dbReference type="Proteomes" id="UP000072989"/>
    </source>
</evidence>
<feature type="domain" description="DAGKc" evidence="13">
    <location>
        <begin position="3"/>
        <end position="137"/>
    </location>
</feature>
<evidence type="ECO:0000256" key="1">
    <source>
        <dbReference type="ARBA" id="ARBA00001946"/>
    </source>
</evidence>
<evidence type="ECO:0000256" key="3">
    <source>
        <dbReference type="ARBA" id="ARBA00022516"/>
    </source>
</evidence>
<dbReference type="InterPro" id="IPR017438">
    <property type="entry name" value="ATP-NAD_kinase_N"/>
</dbReference>
<dbReference type="Pfam" id="PF00781">
    <property type="entry name" value="DAGK_cat"/>
    <property type="match status" value="1"/>
</dbReference>
<comment type="caution">
    <text evidence="14">The sequence shown here is derived from an EMBL/GenBank/DDBJ whole genome shotgun (WGS) entry which is preliminary data.</text>
</comment>
<dbReference type="InterPro" id="IPR045540">
    <property type="entry name" value="YegS/DAGK_C"/>
</dbReference>
<keyword evidence="9" id="KW-0460">Magnesium</keyword>
<evidence type="ECO:0000259" key="13">
    <source>
        <dbReference type="PROSITE" id="PS50146"/>
    </source>
</evidence>
<keyword evidence="3" id="KW-0444">Lipid biosynthesis</keyword>
<dbReference type="PANTHER" id="PTHR12358:SF106">
    <property type="entry name" value="LIPID KINASE YEGS"/>
    <property type="match status" value="1"/>
</dbReference>
<evidence type="ECO:0000256" key="10">
    <source>
        <dbReference type="ARBA" id="ARBA00023098"/>
    </source>
</evidence>
<keyword evidence="5" id="KW-0479">Metal-binding</keyword>
<dbReference type="PROSITE" id="PS50146">
    <property type="entry name" value="DAGK"/>
    <property type="match status" value="1"/>
</dbReference>
<dbReference type="Pfam" id="PF19279">
    <property type="entry name" value="YegS_C"/>
    <property type="match status" value="1"/>
</dbReference>
<dbReference type="RefSeq" id="WP_061865504.1">
    <property type="nucleotide sequence ID" value="NZ_KQ970795.1"/>
</dbReference>
<evidence type="ECO:0000256" key="5">
    <source>
        <dbReference type="ARBA" id="ARBA00022723"/>
    </source>
</evidence>
<organism evidence="14 15">
    <name type="scientific">Streptococcus oralis</name>
    <dbReference type="NCBI Taxonomy" id="1303"/>
    <lineage>
        <taxon>Bacteria</taxon>
        <taxon>Bacillati</taxon>
        <taxon>Bacillota</taxon>
        <taxon>Bacilli</taxon>
        <taxon>Lactobacillales</taxon>
        <taxon>Streptococcaceae</taxon>
        <taxon>Streptococcus</taxon>
    </lineage>
</organism>
<comment type="similarity">
    <text evidence="2">Belongs to the diacylglycerol/lipid kinase family.</text>
</comment>
<dbReference type="SMART" id="SM00046">
    <property type="entry name" value="DAGKc"/>
    <property type="match status" value="1"/>
</dbReference>
<evidence type="ECO:0000313" key="14">
    <source>
        <dbReference type="EMBL" id="KXU16263.1"/>
    </source>
</evidence>
<dbReference type="PATRIC" id="fig|1303.87.peg.643"/>
<keyword evidence="12" id="KW-1208">Phospholipid metabolism</keyword>
<evidence type="ECO:0000256" key="12">
    <source>
        <dbReference type="ARBA" id="ARBA00023264"/>
    </source>
</evidence>
<dbReference type="GO" id="GO:0008654">
    <property type="term" value="P:phospholipid biosynthetic process"/>
    <property type="evidence" value="ECO:0007669"/>
    <property type="project" value="UniProtKB-KW"/>
</dbReference>
<dbReference type="Gene3D" id="3.40.50.10330">
    <property type="entry name" value="Probable inorganic polyphosphate/atp-NAD kinase, domain 1"/>
    <property type="match status" value="1"/>
</dbReference>
<evidence type="ECO:0000256" key="9">
    <source>
        <dbReference type="ARBA" id="ARBA00022842"/>
    </source>
</evidence>
<reference evidence="14 15" key="1">
    <citation type="submission" date="2016-01" db="EMBL/GenBank/DDBJ databases">
        <title>Highly variable Streptococcus oralis are common among viridans streptococci isolated from primates.</title>
        <authorList>
            <person name="Denapaite D."/>
            <person name="Rieger M."/>
            <person name="Koendgen S."/>
            <person name="Brueckner R."/>
            <person name="Ochigava I."/>
            <person name="Kappeler P."/>
            <person name="Maetz-Rensing K."/>
            <person name="Leendertz F."/>
            <person name="Hakenbeck R."/>
        </authorList>
    </citation>
    <scope>NUCLEOTIDE SEQUENCE [LARGE SCALE GENOMIC DNA]</scope>
    <source>
        <strain evidence="14 15">DD17</strain>
    </source>
</reference>
<dbReference type="Gene3D" id="2.60.200.40">
    <property type="match status" value="1"/>
</dbReference>
<proteinExistence type="inferred from homology"/>
<evidence type="ECO:0000256" key="11">
    <source>
        <dbReference type="ARBA" id="ARBA00023209"/>
    </source>
</evidence>
<dbReference type="Proteomes" id="UP000072989">
    <property type="component" value="Unassembled WGS sequence"/>
</dbReference>
<sequence length="321" mass="35236">MIEERKRARLIYNPASGQEIIKKNIAEVLDVLEDIGYETSAFQTSPEPLSAQKEAERAAKADFDLIIAAGGDGTINEVVNGVAALEKRPKMAIIPTGTTNDYARALKIPMGDPVAAAKIIAKNESRKLDIGRAYGQHYFINIAAAGTLTELTYSVPSEIKTRLGYLAYVAKGIEMFPKSKLRSVRITHDDGVFEGAVSLIFVALTNSVGGFEQLAPDTKLDDGNFSLILVKTDKILEMLSLLIQAINGGQHLNDPNIEYLKTSKLHLEVLDGEAPFLLNLDGEYGGETPVDLEVCHHHIEFFINQEEIKEDFLETPPNKIN</sequence>
<dbReference type="InterPro" id="IPR050187">
    <property type="entry name" value="Lipid_Phosphate_FormReg"/>
</dbReference>
<keyword evidence="8" id="KW-0067">ATP-binding</keyword>
<dbReference type="GO" id="GO:0004143">
    <property type="term" value="F:ATP-dependent diacylglycerol kinase activity"/>
    <property type="evidence" value="ECO:0007669"/>
    <property type="project" value="TreeGrafter"/>
</dbReference>
<protein>
    <submittedName>
        <fullName evidence="14">Transcription regulator</fullName>
    </submittedName>
</protein>
<keyword evidence="6" id="KW-0547">Nucleotide-binding</keyword>
<accession>A0A139RNE3</accession>
<dbReference type="GO" id="GO:0005886">
    <property type="term" value="C:plasma membrane"/>
    <property type="evidence" value="ECO:0007669"/>
    <property type="project" value="TreeGrafter"/>
</dbReference>
<keyword evidence="10" id="KW-0443">Lipid metabolism</keyword>
<dbReference type="InterPro" id="IPR001206">
    <property type="entry name" value="Diacylglycerol_kinase_cat_dom"/>
</dbReference>
<dbReference type="InterPro" id="IPR016064">
    <property type="entry name" value="NAD/diacylglycerol_kinase_sf"/>
</dbReference>
<keyword evidence="7" id="KW-0418">Kinase</keyword>
<evidence type="ECO:0000256" key="4">
    <source>
        <dbReference type="ARBA" id="ARBA00022679"/>
    </source>
</evidence>
<evidence type="ECO:0000256" key="6">
    <source>
        <dbReference type="ARBA" id="ARBA00022741"/>
    </source>
</evidence>
<dbReference type="AlphaFoldDB" id="A0A139RNE3"/>
<dbReference type="GO" id="GO:0046872">
    <property type="term" value="F:metal ion binding"/>
    <property type="evidence" value="ECO:0007669"/>
    <property type="project" value="UniProtKB-KW"/>
</dbReference>